<feature type="transmembrane region" description="Helical" evidence="7">
    <location>
        <begin position="287"/>
        <end position="307"/>
    </location>
</feature>
<proteinExistence type="inferred from homology"/>
<feature type="compositionally biased region" description="Acidic residues" evidence="6">
    <location>
        <begin position="610"/>
        <end position="620"/>
    </location>
</feature>
<feature type="transmembrane region" description="Helical" evidence="7">
    <location>
        <begin position="237"/>
        <end position="257"/>
    </location>
</feature>
<evidence type="ECO:0000256" key="1">
    <source>
        <dbReference type="ARBA" id="ARBA00004141"/>
    </source>
</evidence>
<feature type="transmembrane region" description="Helical" evidence="7">
    <location>
        <begin position="353"/>
        <end position="376"/>
    </location>
</feature>
<keyword evidence="3 7" id="KW-0812">Transmembrane</keyword>
<evidence type="ECO:0000256" key="5">
    <source>
        <dbReference type="ARBA" id="ARBA00023136"/>
    </source>
</evidence>
<evidence type="ECO:0000256" key="3">
    <source>
        <dbReference type="ARBA" id="ARBA00022692"/>
    </source>
</evidence>
<feature type="region of interest" description="Disordered" evidence="6">
    <location>
        <begin position="486"/>
        <end position="526"/>
    </location>
</feature>
<keyword evidence="5 7" id="KW-0472">Membrane</keyword>
<dbReference type="PANTHER" id="PTHR11706:SF75">
    <property type="entry name" value="ETHYLENE-INSENSITIVE PROTEIN 2"/>
    <property type="match status" value="1"/>
</dbReference>
<comment type="caution">
    <text evidence="8">The sequence shown here is derived from an EMBL/GenBank/DDBJ whole genome shotgun (WGS) entry which is preliminary data.</text>
</comment>
<feature type="transmembrane region" description="Helical" evidence="7">
    <location>
        <begin position="327"/>
        <end position="346"/>
    </location>
</feature>
<gene>
    <name evidence="8" type="primary">EIN2</name>
    <name evidence="8" type="ORF">CASFOL_013394</name>
</gene>
<feature type="compositionally biased region" description="Polar residues" evidence="6">
    <location>
        <begin position="511"/>
        <end position="526"/>
    </location>
</feature>
<organism evidence="8 9">
    <name type="scientific">Castilleja foliolosa</name>
    <dbReference type="NCBI Taxonomy" id="1961234"/>
    <lineage>
        <taxon>Eukaryota</taxon>
        <taxon>Viridiplantae</taxon>
        <taxon>Streptophyta</taxon>
        <taxon>Embryophyta</taxon>
        <taxon>Tracheophyta</taxon>
        <taxon>Spermatophyta</taxon>
        <taxon>Magnoliopsida</taxon>
        <taxon>eudicotyledons</taxon>
        <taxon>Gunneridae</taxon>
        <taxon>Pentapetalae</taxon>
        <taxon>asterids</taxon>
        <taxon>lamiids</taxon>
        <taxon>Lamiales</taxon>
        <taxon>Orobanchaceae</taxon>
        <taxon>Pedicularideae</taxon>
        <taxon>Castillejinae</taxon>
        <taxon>Castilleja</taxon>
    </lineage>
</organism>
<evidence type="ECO:0000256" key="7">
    <source>
        <dbReference type="SAM" id="Phobius"/>
    </source>
</evidence>
<feature type="compositionally biased region" description="Basic and acidic residues" evidence="6">
    <location>
        <begin position="599"/>
        <end position="609"/>
    </location>
</feature>
<accession>A0ABD3DNR0</accession>
<keyword evidence="4 7" id="KW-1133">Transmembrane helix</keyword>
<feature type="compositionally biased region" description="Polar residues" evidence="6">
    <location>
        <begin position="850"/>
        <end position="860"/>
    </location>
</feature>
<protein>
    <submittedName>
        <fullName evidence="8">Ethylene-insensitive protein 2</fullName>
    </submittedName>
</protein>
<dbReference type="Pfam" id="PF01566">
    <property type="entry name" value="Nramp"/>
    <property type="match status" value="1"/>
</dbReference>
<dbReference type="PANTHER" id="PTHR11706">
    <property type="entry name" value="SOLUTE CARRIER PROTEIN FAMILY 11 MEMBER"/>
    <property type="match status" value="1"/>
</dbReference>
<evidence type="ECO:0000256" key="4">
    <source>
        <dbReference type="ARBA" id="ARBA00022989"/>
    </source>
</evidence>
<name>A0ABD3DNR0_9LAMI</name>
<evidence type="ECO:0000256" key="2">
    <source>
        <dbReference type="ARBA" id="ARBA00009965"/>
    </source>
</evidence>
<dbReference type="PIRSF" id="PIRSF037378">
    <property type="entry name" value="EIN2"/>
    <property type="match status" value="1"/>
</dbReference>
<dbReference type="NCBIfam" id="NF037982">
    <property type="entry name" value="Nramp_1"/>
    <property type="match status" value="1"/>
</dbReference>
<keyword evidence="9" id="KW-1185">Reference proteome</keyword>
<dbReference type="EMBL" id="JAVIJP010000016">
    <property type="protein sequence ID" value="KAL3642579.1"/>
    <property type="molecule type" value="Genomic_DNA"/>
</dbReference>
<feature type="compositionally biased region" description="Basic and acidic residues" evidence="6">
    <location>
        <begin position="499"/>
        <end position="510"/>
    </location>
</feature>
<evidence type="ECO:0000313" key="9">
    <source>
        <dbReference type="Proteomes" id="UP001632038"/>
    </source>
</evidence>
<dbReference type="Proteomes" id="UP001632038">
    <property type="component" value="Unassembled WGS sequence"/>
</dbReference>
<feature type="transmembrane region" description="Helical" evidence="7">
    <location>
        <begin position="439"/>
        <end position="458"/>
    </location>
</feature>
<comment type="subcellular location">
    <subcellularLocation>
        <location evidence="1">Membrane</location>
        <topology evidence="1">Multi-pass membrane protein</topology>
    </subcellularLocation>
</comment>
<evidence type="ECO:0000256" key="6">
    <source>
        <dbReference type="SAM" id="MobiDB-lite"/>
    </source>
</evidence>
<feature type="transmembrane region" description="Helical" evidence="7">
    <location>
        <begin position="156"/>
        <end position="176"/>
    </location>
</feature>
<dbReference type="GO" id="GO:0016020">
    <property type="term" value="C:membrane"/>
    <property type="evidence" value="ECO:0007669"/>
    <property type="project" value="UniProtKB-SubCell"/>
</dbReference>
<reference evidence="9" key="1">
    <citation type="journal article" date="2024" name="IScience">
        <title>Strigolactones Initiate the Formation of Haustorium-like Structures in Castilleja.</title>
        <authorList>
            <person name="Buerger M."/>
            <person name="Peterson D."/>
            <person name="Chory J."/>
        </authorList>
    </citation>
    <scope>NUCLEOTIDE SEQUENCE [LARGE SCALE GENOMIC DNA]</scope>
</reference>
<dbReference type="InterPro" id="IPR001046">
    <property type="entry name" value="NRAMP_fam"/>
</dbReference>
<sequence>MESEALINGCRPSTRDRVLAAVGPVLWIAISYVDPGKWAASVEGGARFGFDLSLLLLIVNCAAILCQYLSVRVAIATGKSLAQICSEEYDDMTCLLLGIQTEISMIVLDITMVLGTAYGLNAVFGIDLLISVFLTAFDVVLFPFLASFLESPKAKIISIFLTCFLLASYVAGVLISQPESSLSVGGMLSKLTGENAYALMSVIGANIMPHNFYLHSSIVQKNQGQSNVSKGALCHDHFFATLCIFSIIFLVNCMLMNLSANVFYGSGLFSLTLQDALSLLDQGYRSSLASIALIFIMFFSNQLVAITWSNGRQVTTHDFFGLEIPGWLHRATIKLIAIIPALFCVLSSGAEGIFQLLIFTQVVVGLLLPSSVIPLFRVASSRSIMGTYRNSQLVEFLSLFTFIGMLGLMIVFVIELVFGSSDWVISLKWNIGSSVPFSYLILLVAAFASTCSMLWLAITPLKSASSGGGDAHALEWDKRSAVRMSSIDRDPPENSEVQHQTEKSTVKQEHMSSLQKSIGNHQNFSAPTSDLNLPELLLDSETKLRLTTIQENKTEISFSKDESANVSEFAMPESGEIVKSELPDDVILRAESKEVVDKTLKIEGDAQSEKDEEGDSWEPEESTKDVTESNQSLTSEGPGSFRNLKGKNDDVGSGTGSLSRLAGLGRAARRQLTGVLDEFWGQLFDFHGQPTNEARTRKLDVLLGVDSKIDPKASFASVKSGSFNKDPTGYLPSSVGGRGSDLLRTSSIYGPSMQPIRQANNIGSTLGVPQGSAMWSSSQLQLLDAYVRNSNHDAIDAGERRYRSMHVPSSSGGHDQQPATFHGYDLASYLGQIAKTQGSDYQKSQLESLAQQTSTPSVKPNSIDKYGQTLGQKPQNGLRTMTPPGFHNVPVSRNHSMKSERAFHELSPEPMDYSSNNINNNSPNVKKFHSLPDISGLYVPQRDSLSDNNSSQWHNSSSMIYGQSASRTAREQMGPSASTWTSNTALGFKEISTPEVCRDAFSLQFGPSSGAGSLWSRQPYEQFGVAAKSPPKTREPTSAIDMEAKLLQSFRICIIKLLKLEGSDWLFRQNDGVDEDLIDRVAARERFLFEAETMTVDRKLSSAIKIDETDHSNFMSVPNCGDGCVWRVDLVVSFGVWSIHRILELSVMESRPELWGKYTYVLNRLQGIIDLAFTKPRPSMAPCFCLQLPSGYQQKSSPPISNDSLPPPSKVGRGKFTTSAMLLEMIKDVEIAISCRKGRTGTAAGDVAFPKGKENLASVLKRYKRRLSNKPVGTQETGSRKIT</sequence>
<feature type="compositionally biased region" description="Polar residues" evidence="6">
    <location>
        <begin position="628"/>
        <end position="637"/>
    </location>
</feature>
<feature type="region of interest" description="Disordered" evidence="6">
    <location>
        <begin position="850"/>
        <end position="877"/>
    </location>
</feature>
<comment type="similarity">
    <text evidence="2">Belongs to the NRAMP (TC 2.A.55) family.</text>
</comment>
<feature type="transmembrane region" description="Helical" evidence="7">
    <location>
        <begin position="54"/>
        <end position="75"/>
    </location>
</feature>
<feature type="transmembrane region" description="Helical" evidence="7">
    <location>
        <begin position="396"/>
        <end position="418"/>
    </location>
</feature>
<evidence type="ECO:0000313" key="8">
    <source>
        <dbReference type="EMBL" id="KAL3642579.1"/>
    </source>
</evidence>
<feature type="transmembrane region" description="Helical" evidence="7">
    <location>
        <begin position="18"/>
        <end position="34"/>
    </location>
</feature>
<dbReference type="InterPro" id="IPR017187">
    <property type="entry name" value="EIN2"/>
</dbReference>
<feature type="transmembrane region" description="Helical" evidence="7">
    <location>
        <begin position="124"/>
        <end position="149"/>
    </location>
</feature>
<feature type="region of interest" description="Disordered" evidence="6">
    <location>
        <begin position="599"/>
        <end position="656"/>
    </location>
</feature>
<feature type="transmembrane region" description="Helical" evidence="7">
    <location>
        <begin position="95"/>
        <end position="118"/>
    </location>
</feature>
<dbReference type="PRINTS" id="PR00447">
    <property type="entry name" value="NATRESASSCMP"/>
</dbReference>